<dbReference type="PANTHER" id="PTHR13847">
    <property type="entry name" value="SARCOSINE DEHYDROGENASE-RELATED"/>
    <property type="match status" value="1"/>
</dbReference>
<dbReference type="OrthoDB" id="9805337at2"/>
<dbReference type="GO" id="GO:0016491">
    <property type="term" value="F:oxidoreductase activity"/>
    <property type="evidence" value="ECO:0007669"/>
    <property type="project" value="UniProtKB-KW"/>
</dbReference>
<dbReference type="SUPFAM" id="SSF54373">
    <property type="entry name" value="FAD-linked reductases, C-terminal domain"/>
    <property type="match status" value="1"/>
</dbReference>
<dbReference type="Proteomes" id="UP000234503">
    <property type="component" value="Unassembled WGS sequence"/>
</dbReference>
<dbReference type="InterPro" id="IPR036188">
    <property type="entry name" value="FAD/NAD-bd_sf"/>
</dbReference>
<evidence type="ECO:0000259" key="2">
    <source>
        <dbReference type="Pfam" id="PF01266"/>
    </source>
</evidence>
<dbReference type="Gene3D" id="3.30.9.10">
    <property type="entry name" value="D-Amino Acid Oxidase, subunit A, domain 2"/>
    <property type="match status" value="1"/>
</dbReference>
<reference evidence="3 4" key="1">
    <citation type="submission" date="2017-12" db="EMBL/GenBank/DDBJ databases">
        <title>Characterization of six clinical isolates of Enterochimera gen. nov., a novel genus of the Yersiniaciae family and the three species Enterochimera arupensis sp. nov., Enterochimera coloradensis sp. nov, and Enterochimera californica sp. nov.</title>
        <authorList>
            <person name="Rossi A."/>
            <person name="Fisher M."/>
        </authorList>
    </citation>
    <scope>NUCLEOTIDE SEQUENCE [LARGE SCALE GENOMIC DNA]</scope>
    <source>
        <strain evidence="4">2016-Iso4</strain>
    </source>
</reference>
<dbReference type="SUPFAM" id="SSF51905">
    <property type="entry name" value="FAD/NAD(P)-binding domain"/>
    <property type="match status" value="1"/>
</dbReference>
<dbReference type="Gene3D" id="3.50.50.60">
    <property type="entry name" value="FAD/NAD(P)-binding domain"/>
    <property type="match status" value="2"/>
</dbReference>
<keyword evidence="4" id="KW-1185">Reference proteome</keyword>
<evidence type="ECO:0000313" key="3">
    <source>
        <dbReference type="EMBL" id="PLR35545.1"/>
    </source>
</evidence>
<gene>
    <name evidence="3" type="ORF">CYR32_10140</name>
</gene>
<dbReference type="GO" id="GO:0005737">
    <property type="term" value="C:cytoplasm"/>
    <property type="evidence" value="ECO:0007669"/>
    <property type="project" value="TreeGrafter"/>
</dbReference>
<sequence length="424" mass="45811">MSEQQSKPKSVVVGGGIVGVCCALYLQKEGHQVWLIDPAEPGESTAKWSCGQMAVSEIIPLSKPGILKRIPGWLLDQKGPLALRPSALPAMLPWFLRFVANARHSRIDAIAREMATLTHGVYQDYAPLLALCPGNALLGQRPVIEVFDTPRGLEAERAHFALREALGFHAEPLDAAAIAALEPALAGKFSHGLLFPDWCAVSDTKGFIAALTAAFLRQGGTRIDTGAVSLTETHQRASGVTLRDGRVLPADHIVIAAGTGSRHFFQQLGVRIPLTGISGYQTLLPQPDVEFRHSVIYADGGFCFTPMTRGLQIGGTIEFAGPDAKPNYRRAEIILEKARRLLPQLNLAQKEFGVGHRPFLPDTKPVIDRSRRLNNVLMAFGHGQLGLTLGATTGRLIADLAGQRTAAQDLTPFSAYRFTQGDRA</sequence>
<name>A0A2N5E3Y8_9GAMM</name>
<dbReference type="AlphaFoldDB" id="A0A2N5E3Y8"/>
<dbReference type="PANTHER" id="PTHR13847:SF289">
    <property type="entry name" value="GLYCINE OXIDASE"/>
    <property type="match status" value="1"/>
</dbReference>
<dbReference type="RefSeq" id="WP_101824281.1">
    <property type="nucleotide sequence ID" value="NZ_PJZH01000008.1"/>
</dbReference>
<keyword evidence="1" id="KW-0560">Oxidoreductase</keyword>
<dbReference type="EMBL" id="PJZH01000008">
    <property type="protein sequence ID" value="PLR35545.1"/>
    <property type="molecule type" value="Genomic_DNA"/>
</dbReference>
<dbReference type="Pfam" id="PF01266">
    <property type="entry name" value="DAO"/>
    <property type="match status" value="1"/>
</dbReference>
<evidence type="ECO:0000313" key="4">
    <source>
        <dbReference type="Proteomes" id="UP000234503"/>
    </source>
</evidence>
<comment type="caution">
    <text evidence="3">The sequence shown here is derived from an EMBL/GenBank/DDBJ whole genome shotgun (WGS) entry which is preliminary data.</text>
</comment>
<dbReference type="InterPro" id="IPR006076">
    <property type="entry name" value="FAD-dep_OxRdtase"/>
</dbReference>
<organism evidence="3 4">
    <name type="scientific">Chimaeribacter coloradensis</name>
    <dbReference type="NCBI Taxonomy" id="2060068"/>
    <lineage>
        <taxon>Bacteria</taxon>
        <taxon>Pseudomonadati</taxon>
        <taxon>Pseudomonadota</taxon>
        <taxon>Gammaproteobacteria</taxon>
        <taxon>Enterobacterales</taxon>
        <taxon>Yersiniaceae</taxon>
        <taxon>Chimaeribacter</taxon>
    </lineage>
</organism>
<proteinExistence type="predicted"/>
<evidence type="ECO:0000256" key="1">
    <source>
        <dbReference type="ARBA" id="ARBA00023002"/>
    </source>
</evidence>
<accession>A0A2N5E3Y8</accession>
<feature type="domain" description="FAD dependent oxidoreductase" evidence="2">
    <location>
        <begin position="11"/>
        <end position="400"/>
    </location>
</feature>
<protein>
    <submittedName>
        <fullName evidence="3">Amino acid dehydrogenase</fullName>
    </submittedName>
</protein>